<proteinExistence type="predicted"/>
<feature type="region of interest" description="Disordered" evidence="1">
    <location>
        <begin position="17"/>
        <end position="38"/>
    </location>
</feature>
<name>A0A1I4RDH5_9PROT</name>
<accession>A0A1I4RDH5</accession>
<dbReference type="CDD" id="cd09598">
    <property type="entry name" value="M4_like"/>
    <property type="match status" value="1"/>
</dbReference>
<reference evidence="3" key="1">
    <citation type="submission" date="2016-10" db="EMBL/GenBank/DDBJ databases">
        <authorList>
            <person name="Varghese N."/>
            <person name="Submissions S."/>
        </authorList>
    </citation>
    <scope>NUCLEOTIDE SEQUENCE [LARGE SCALE GENOMIC DNA]</scope>
    <source>
        <strain evidence="3">Nm44</strain>
    </source>
</reference>
<evidence type="ECO:0008006" key="4">
    <source>
        <dbReference type="Google" id="ProtNLM"/>
    </source>
</evidence>
<dbReference type="Proteomes" id="UP000183287">
    <property type="component" value="Unassembled WGS sequence"/>
</dbReference>
<dbReference type="EMBL" id="FOUB01000032">
    <property type="protein sequence ID" value="SFM50338.1"/>
    <property type="molecule type" value="Genomic_DNA"/>
</dbReference>
<dbReference type="RefSeq" id="WP_074905821.1">
    <property type="nucleotide sequence ID" value="NZ_FOUB01000032.1"/>
</dbReference>
<evidence type="ECO:0000256" key="1">
    <source>
        <dbReference type="SAM" id="MobiDB-lite"/>
    </source>
</evidence>
<organism evidence="2 3">
    <name type="scientific">Nitrosomonas communis</name>
    <dbReference type="NCBI Taxonomy" id="44574"/>
    <lineage>
        <taxon>Bacteria</taxon>
        <taxon>Pseudomonadati</taxon>
        <taxon>Pseudomonadota</taxon>
        <taxon>Betaproteobacteria</taxon>
        <taxon>Nitrosomonadales</taxon>
        <taxon>Nitrosomonadaceae</taxon>
        <taxon>Nitrosomonas</taxon>
    </lineage>
</organism>
<dbReference type="SUPFAM" id="SSF55486">
    <property type="entry name" value="Metalloproteases ('zincins'), catalytic domain"/>
    <property type="match status" value="1"/>
</dbReference>
<evidence type="ECO:0000313" key="2">
    <source>
        <dbReference type="EMBL" id="SFM50338.1"/>
    </source>
</evidence>
<sequence>MTDDSLKNIASTAQAISAEAQSREKDTPILAEEPSNRQSKKVWTGLGTRFVLGKNVERIPPIPLKRQKEDPLYRPLRIFALDPAISRLEGSIALINVPYEPLEPGPVGRFFKVDNYDGAQHVHYCRVDLDDKALLIKHGQDPTPSDPRFHQQMVYAVCSNVYSTFRSALGRQIAWGFERKSEEDKLYLRPHAFLEQNAYYDEKLGELCFGYYRASENQPTDRTLPGGFVFTCLSHDIIAHELTHAILDGLRSSLNLPSGPDVIAFHEAFADLVALFQHFSYREVVIRALATSGGRIEKAKFLTDLAHQFGHSTGKNGALRSSISTEPPKLYNPILEPHELGEVLVSAIFEAFLTVYKRKTERYIRLATQGSGILPKGELPVDLQNILADEASKLASQFLSVLIRAIDYCPPVDLRFGEYLRAIITADYDLVPDDVWGYREALIDAFLRRMIYPRYVSNLSEDSLLWRSTRTPCGPVTELDFAHLQFQGDPASAAGPEELRRQACVLGEFVSRPEYMEEFGLVAENDPRLEGAVVDLPSVESIRSARRVGPDGQVVFDLVAEITQRCRIPRKDNKAAFEFYGGVTVILGPEGEVRYAISKSVVGKRRQERRLEFLESPAGQYFWKIENGKYVLKEPLFKWLHFYKYPS</sequence>
<gene>
    <name evidence="2" type="ORF">SAMN05421863_103220</name>
</gene>
<keyword evidence="3" id="KW-1185">Reference proteome</keyword>
<evidence type="ECO:0000313" key="3">
    <source>
        <dbReference type="Proteomes" id="UP000183287"/>
    </source>
</evidence>
<dbReference type="OrthoDB" id="178184at2"/>
<dbReference type="AlphaFoldDB" id="A0A1I4RDH5"/>
<protein>
    <recommendedName>
        <fullName evidence="4">Peptidase M4</fullName>
    </recommendedName>
</protein>